<dbReference type="Pfam" id="PF05057">
    <property type="entry name" value="DUF676"/>
    <property type="match status" value="1"/>
</dbReference>
<feature type="domain" description="DUF676" evidence="3">
    <location>
        <begin position="3"/>
        <end position="216"/>
    </location>
</feature>
<dbReference type="EMBL" id="MU157840">
    <property type="protein sequence ID" value="KAF9530478.1"/>
    <property type="molecule type" value="Genomic_DNA"/>
</dbReference>
<evidence type="ECO:0000259" key="3">
    <source>
        <dbReference type="Pfam" id="PF05057"/>
    </source>
</evidence>
<proteinExistence type="inferred from homology"/>
<keyword evidence="2" id="KW-0812">Transmembrane</keyword>
<sequence>MVNSVHLLVLVHGMWGNPIHLAELQRIALETYAEPTAEGTSLEILTAETIRDESTYDGMDWGGERVAKEVLEKVKSLEEKGKTVTRFSITGYSLGGLISRYCIGVLDQQGFFDKIEPTNFNTVATPHCGLPRYRSFFSTVASKLGPRLLSRTGEQFYCADKWSPKGRPLLVVMADPCEILDRIIPSARLFYQALKKFRHIRIYANAINDITVPYVTAAIETEDPFAEEETNGIQVKRLEKYEALVESYSLPDVTPPKPEKPKFFSIAWFKRMKPRPILPFNPRFPLNLVLYALLPILIPTFITIALSRFALASRSSRSRIKQLEKEATMSGQQRLVHILAEIEREMEDAVVDLMDNNDTSAFDIQSKAHPIISANHMKIATWLNTLPIKKEIAYFPNLRNSHATIVSRDIKRFEFHRLGEPVIRHWANTLII</sequence>
<dbReference type="InterPro" id="IPR029058">
    <property type="entry name" value="AB_hydrolase_fold"/>
</dbReference>
<evidence type="ECO:0000313" key="4">
    <source>
        <dbReference type="EMBL" id="KAF9530478.1"/>
    </source>
</evidence>
<protein>
    <submittedName>
        <fullName evidence="4">Lipid particle protein</fullName>
    </submittedName>
</protein>
<reference evidence="4" key="1">
    <citation type="submission" date="2020-11" db="EMBL/GenBank/DDBJ databases">
        <authorList>
            <consortium name="DOE Joint Genome Institute"/>
            <person name="Ahrendt S."/>
            <person name="Riley R."/>
            <person name="Andreopoulos W."/>
            <person name="Labutti K."/>
            <person name="Pangilinan J."/>
            <person name="Ruiz-Duenas F.J."/>
            <person name="Barrasa J.M."/>
            <person name="Sanchez-Garcia M."/>
            <person name="Camarero S."/>
            <person name="Miyauchi S."/>
            <person name="Serrano A."/>
            <person name="Linde D."/>
            <person name="Babiker R."/>
            <person name="Drula E."/>
            <person name="Ayuso-Fernandez I."/>
            <person name="Pacheco R."/>
            <person name="Padilla G."/>
            <person name="Ferreira P."/>
            <person name="Barriuso J."/>
            <person name="Kellner H."/>
            <person name="Castanera R."/>
            <person name="Alfaro M."/>
            <person name="Ramirez L."/>
            <person name="Pisabarro A.G."/>
            <person name="Kuo A."/>
            <person name="Tritt A."/>
            <person name="Lipzen A."/>
            <person name="He G."/>
            <person name="Yan M."/>
            <person name="Ng V."/>
            <person name="Cullen D."/>
            <person name="Martin F."/>
            <person name="Rosso M.-N."/>
            <person name="Henrissat B."/>
            <person name="Hibbett D."/>
            <person name="Martinez A.T."/>
            <person name="Grigoriev I.V."/>
        </authorList>
    </citation>
    <scope>NUCLEOTIDE SEQUENCE</scope>
    <source>
        <strain evidence="4">CBS 506.95</strain>
    </source>
</reference>
<keyword evidence="5" id="KW-1185">Reference proteome</keyword>
<evidence type="ECO:0000313" key="5">
    <source>
        <dbReference type="Proteomes" id="UP000807306"/>
    </source>
</evidence>
<evidence type="ECO:0000256" key="1">
    <source>
        <dbReference type="ARBA" id="ARBA00007920"/>
    </source>
</evidence>
<keyword evidence="2" id="KW-0472">Membrane</keyword>
<evidence type="ECO:0000256" key="2">
    <source>
        <dbReference type="SAM" id="Phobius"/>
    </source>
</evidence>
<feature type="transmembrane region" description="Helical" evidence="2">
    <location>
        <begin position="288"/>
        <end position="311"/>
    </location>
</feature>
<organism evidence="4 5">
    <name type="scientific">Crepidotus variabilis</name>
    <dbReference type="NCBI Taxonomy" id="179855"/>
    <lineage>
        <taxon>Eukaryota</taxon>
        <taxon>Fungi</taxon>
        <taxon>Dikarya</taxon>
        <taxon>Basidiomycota</taxon>
        <taxon>Agaricomycotina</taxon>
        <taxon>Agaricomycetes</taxon>
        <taxon>Agaricomycetidae</taxon>
        <taxon>Agaricales</taxon>
        <taxon>Agaricineae</taxon>
        <taxon>Crepidotaceae</taxon>
        <taxon>Crepidotus</taxon>
    </lineage>
</organism>
<dbReference type="InterPro" id="IPR044294">
    <property type="entry name" value="Lipase-like"/>
</dbReference>
<dbReference type="Gene3D" id="3.40.50.1820">
    <property type="entry name" value="alpha/beta hydrolase"/>
    <property type="match status" value="1"/>
</dbReference>
<dbReference type="PANTHER" id="PTHR12482">
    <property type="entry name" value="LIPASE ROG1-RELATED-RELATED"/>
    <property type="match status" value="1"/>
</dbReference>
<comment type="caution">
    <text evidence="4">The sequence shown here is derived from an EMBL/GenBank/DDBJ whole genome shotgun (WGS) entry which is preliminary data.</text>
</comment>
<dbReference type="AlphaFoldDB" id="A0A9P6JS27"/>
<comment type="similarity">
    <text evidence="1">Belongs to the putative lipase ROG1 family.</text>
</comment>
<dbReference type="Proteomes" id="UP000807306">
    <property type="component" value="Unassembled WGS sequence"/>
</dbReference>
<name>A0A9P6JS27_9AGAR</name>
<dbReference type="PANTHER" id="PTHR12482:SF62">
    <property type="entry name" value="LIPASE ROG1-RELATED"/>
    <property type="match status" value="1"/>
</dbReference>
<keyword evidence="2" id="KW-1133">Transmembrane helix</keyword>
<dbReference type="InterPro" id="IPR007751">
    <property type="entry name" value="DUF676_lipase-like"/>
</dbReference>
<gene>
    <name evidence="4" type="ORF">CPB83DRAFT_922446</name>
</gene>
<accession>A0A9P6JS27</accession>
<dbReference type="SUPFAM" id="SSF53474">
    <property type="entry name" value="alpha/beta-Hydrolases"/>
    <property type="match status" value="1"/>
</dbReference>
<dbReference type="OrthoDB" id="273452at2759"/>